<reference evidence="1 2" key="8">
    <citation type="journal article" date="2002" name="Virology">
        <title>Ribonucleotide reductase of shrimp white spot syndrome virus (WSSV): expression and enzymatic activity in a baculovirus/insect cell system and WSSV-infected shrimp.</title>
        <authorList>
            <person name="Lin S.T."/>
            <person name="Chang Y.S."/>
            <person name="Wang H.C."/>
            <person name="Tzeng H.F."/>
            <person name="Chang Z.F."/>
            <person name="Lin J.Y."/>
            <person name="Wang C.H."/>
            <person name="Lo C.F."/>
            <person name="Kou G.H."/>
        </authorList>
    </citation>
    <scope>NUCLEOTIDE SEQUENCE [LARGE SCALE GENOMIC DNA]</scope>
    <source>
        <strain evidence="1">Taiwan</strain>
    </source>
</reference>
<reference evidence="1 2" key="10">
    <citation type="journal article" date="2005" name="J. Virol.">
        <title>The unique stacked rings in the nucleocapsid of the white spot syndrome virus virion are formed by the major structural protein VP664, the largest viral structural protein ever found.</title>
        <authorList>
            <person name="Leu J.H."/>
            <person name="Tsai J.M."/>
            <person name="Wang H.C."/>
            <person name="Wang A.H."/>
            <person name="Wang C.H."/>
            <person name="Kou G.H."/>
            <person name="Lo C.F."/>
        </authorList>
    </citation>
    <scope>NUCLEOTIDE SEQUENCE [LARGE SCALE GENOMIC DNA]</scope>
    <source>
        <strain evidence="1">Taiwan</strain>
    </source>
</reference>
<proteinExistence type="predicted"/>
<dbReference type="Proteomes" id="UP000281246">
    <property type="component" value="Segment"/>
</dbReference>
<dbReference type="RefSeq" id="YP_009220604.1">
    <property type="nucleotide sequence ID" value="NC_003225.3"/>
</dbReference>
<reference evidence="1" key="4">
    <citation type="submission" date="2001-10" db="EMBL/GenBank/DDBJ databases">
        <authorList>
            <person name="Lo C.-F."/>
            <person name="Kou G.-H."/>
        </authorList>
    </citation>
    <scope>NUCLEOTIDE SEQUENCE</scope>
    <source>
        <strain evidence="1">Taiwan</strain>
    </source>
</reference>
<dbReference type="GeneID" id="26680387"/>
<reference evidence="2" key="1">
    <citation type="journal article" date="2000" name="Virology">
        <title>Transcriptional analysis of the ribonucleotide reductase genes of shrimp white spot syndrome virus.</title>
        <authorList>
            <person name="Tsai M.F."/>
            <person name="Lo C.F."/>
            <person name="van Hulten M.C."/>
            <person name="Tzeng H.F."/>
            <person name="Chou C.M."/>
            <person name="Huang C.J."/>
            <person name="Wang C.H."/>
            <person name="Lin J.Y."/>
            <person name="Vlak J.M."/>
            <person name="Kou G.H."/>
        </authorList>
    </citation>
    <scope>NUCLEOTIDE SEQUENCE [LARGE SCALE GENOMIC DNA]</scope>
</reference>
<name>Q77EJ9_WSSV</name>
<dbReference type="RefSeq" id="NP_477921.1">
    <property type="nucleotide sequence ID" value="NC_075105.1"/>
</dbReference>
<reference evidence="1 2" key="2">
    <citation type="journal article" date="2000" name="Virology">
        <title>Identification and characterization of a shrimp white spot syndrome virus (WSSV) gene that encodes a novel chimeric polypeptide of cellular-type thymidine kinase and thymidylate kinase.</title>
        <authorList>
            <person name="Tsai M.F."/>
            <person name="Yu H.T."/>
            <person name="Tzeng H.F."/>
            <person name="Leu J.H."/>
            <person name="Chou C.M."/>
            <person name="Huang C.J."/>
            <person name="Wang C.H."/>
            <person name="Lin J.Y."/>
            <person name="Kou G.H."/>
            <person name="Lo C.F."/>
        </authorList>
    </citation>
    <scope>NUCLEOTIDE SEQUENCE [LARGE SCALE GENOMIC DNA]</scope>
    <source>
        <strain evidence="1">Taiwan</strain>
    </source>
</reference>
<dbReference type="EMBL" id="AF132668">
    <property type="protein sequence ID" value="AAP80583.1"/>
    <property type="molecule type" value="Genomic_DNA"/>
</dbReference>
<sequence>MFQKWFESFLDSSRPRYLDTTCVCSVYSYFSPCRKHIKFSTSHSHEGIKIHPPSILNHNTSSPTSGKMCNHHHKRLYLSTDDHTRWYDKNTSCIYLEDIGGVQFMVYEFHLTPKNNQLFSFPVHLQIHNRNTEKTSLLVFENEEDMRVRNIHPKSKILIPVSKDTVLVENGFRYKVKIVLSNK</sequence>
<reference evidence="1 2" key="5">
    <citation type="journal article" date="2002" name="Virology">
        <title>Identification of a nucleocapsid protein (VP35) gene of shrimp white spot syndrome virus and characterization of the motif important for targeting VP35 to the nuclei of transfected insect cells.</title>
        <authorList>
            <person name="Chen L.L."/>
            <person name="Leu J.H."/>
            <person name="Huang C.J."/>
            <person name="Chou C.M."/>
            <person name="Chen S.M."/>
            <person name="Wang C.H."/>
            <person name="Lo C.F."/>
            <person name="Kou G.H."/>
        </authorList>
    </citation>
    <scope>NUCLEOTIDE SEQUENCE [LARGE SCALE GENOMIC DNA]</scope>
    <source>
        <strain evidence="1">Taiwan</strain>
    </source>
</reference>
<dbReference type="EMBL" id="AF440570">
    <property type="protein sequence ID" value="AAL89326.1"/>
    <property type="molecule type" value="Genomic_DNA"/>
</dbReference>
<reference evidence="1 2" key="9">
    <citation type="journal article" date="2004" name="J. Virol.">
        <title>Genomic and proteomic analysis of thirty-nine structural proteins of shrimp white spot syndrome virus.</title>
        <authorList>
            <person name="Tsai J.M."/>
            <person name="Wang H.C."/>
            <person name="Leu J.H."/>
            <person name="Hsiao H.H."/>
            <person name="Wang A.H."/>
            <person name="Kou G.H."/>
            <person name="Lo C.F."/>
        </authorList>
    </citation>
    <scope>NUCLEOTIDE SEQUENCE [LARGE SCALE GENOMIC DNA]</scope>
    <source>
        <strain evidence="1">Taiwan</strain>
    </source>
</reference>
<reference evidence="1 2" key="6">
    <citation type="journal article" date="2002" name="Virology">
        <title>Chimeric polypeptide of thymidine kinase and thymidylate kinase of shrimp white spot syndrome virus: thymidine kinase activity of the recombinant protein expressed in a baculovirus/insect cell system.</title>
        <authorList>
            <person name="Tzeng H.F."/>
            <person name="Chang Z.F."/>
            <person name="Peng S.E."/>
            <person name="Wang C.H."/>
            <person name="Lin J.Y."/>
            <person name="Kou G.H."/>
            <person name="Lo C.F."/>
        </authorList>
    </citation>
    <scope>NUCLEOTIDE SEQUENCE [LARGE SCALE GENOMIC DNA]</scope>
    <source>
        <strain evidence="1">Taiwan</strain>
    </source>
</reference>
<accession>Q77EJ9</accession>
<protein>
    <submittedName>
        <fullName evidence="1">WSSV458</fullName>
    </submittedName>
</protein>
<dbReference type="GeneID" id="926977"/>
<evidence type="ECO:0000313" key="1">
    <source>
        <dbReference type="EMBL" id="AAL89326.1"/>
    </source>
</evidence>
<reference evidence="1 2" key="7">
    <citation type="journal article" date="2002" name="Virology">
        <title>Transcriptional analysis of the DNA polymerase gene of shrimp white spot syndrome virus.</title>
        <authorList>
            <person name="Chen L.L."/>
            <person name="Wang H.C."/>
            <person name="Huang C.J."/>
            <person name="Peng S.E."/>
            <person name="Chen Y.G."/>
            <person name="Lin S.J."/>
            <person name="Chen W.Y."/>
            <person name="Dai C.F."/>
            <person name="Yu H.T."/>
            <person name="Wang C.H."/>
            <person name="Lo C.F."/>
            <person name="Kou G.H."/>
        </authorList>
    </citation>
    <scope>NUCLEOTIDE SEQUENCE [LARGE SCALE GENOMIC DNA]</scope>
    <source>
        <strain evidence="1">Taiwan</strain>
    </source>
</reference>
<dbReference type="KEGG" id="vg:926977"/>
<evidence type="ECO:0000313" key="2">
    <source>
        <dbReference type="Proteomes" id="UP000281246"/>
    </source>
</evidence>
<dbReference type="KEGG" id="vg:26680387"/>
<organismHost>
    <name type="scientific">Crustacea</name>
    <name type="common">crustaceans</name>
    <dbReference type="NCBI Taxonomy" id="6657"/>
</organismHost>
<reference evidence="2" key="3">
    <citation type="journal article" date="2001" name="Virology">
        <title>Cloning, characterization, and phylogenetic analysis of a shrimp white spot syndrome virus gene that encodes a protein kinase.</title>
        <authorList>
            <person name="Liu W.J."/>
            <person name="Yu H.T."/>
            <person name="Peng S.E."/>
            <person name="Chang Y.S."/>
            <person name="Pien H.W."/>
            <person name="Lin C.J."/>
            <person name="Huang C.J."/>
            <person name="Tsai M.F."/>
            <person name="Huang C.J."/>
            <person name="Wang C.H."/>
            <person name="Lin J.Y."/>
            <person name="Lo C.F."/>
            <person name="Kou G.H."/>
        </authorList>
    </citation>
    <scope>NUCLEOTIDE SEQUENCE [LARGE SCALE GENOMIC DNA]</scope>
</reference>
<organism evidence="1 2">
    <name type="scientific">White spot syndrome virus</name>
    <name type="common">WSSV</name>
    <name type="synonym">White spot bacilliform virus</name>
    <dbReference type="NCBI Taxonomy" id="92652"/>
    <lineage>
        <taxon>Viruses</taxon>
        <taxon>Viruses incertae sedis</taxon>
        <taxon>Naldaviricetes</taxon>
        <taxon>Nimaviridae</taxon>
        <taxon>Whispovirus</taxon>
        <taxon>White spot syndrome virus</taxon>
    </lineage>
</organism>